<feature type="region of interest" description="Disordered" evidence="5">
    <location>
        <begin position="577"/>
        <end position="601"/>
    </location>
</feature>
<accession>A0A2U1TBI6</accession>
<feature type="region of interest" description="Disordered" evidence="5">
    <location>
        <begin position="1"/>
        <end position="29"/>
    </location>
</feature>
<dbReference type="AlphaFoldDB" id="A0A2U1TBI6"/>
<dbReference type="GO" id="GO:0016020">
    <property type="term" value="C:membrane"/>
    <property type="evidence" value="ECO:0007669"/>
    <property type="project" value="UniProtKB-SubCell"/>
</dbReference>
<feature type="transmembrane region" description="Helical" evidence="6">
    <location>
        <begin position="160"/>
        <end position="178"/>
    </location>
</feature>
<organism evidence="8 9">
    <name type="scientific">Mycetocola zhujimingii</name>
    <dbReference type="NCBI Taxonomy" id="2079792"/>
    <lineage>
        <taxon>Bacteria</taxon>
        <taxon>Bacillati</taxon>
        <taxon>Actinomycetota</taxon>
        <taxon>Actinomycetes</taxon>
        <taxon>Micrococcales</taxon>
        <taxon>Microbacteriaceae</taxon>
        <taxon>Mycetocola</taxon>
    </lineage>
</organism>
<evidence type="ECO:0000256" key="3">
    <source>
        <dbReference type="ARBA" id="ARBA00022989"/>
    </source>
</evidence>
<feature type="compositionally biased region" description="Basic and acidic residues" evidence="5">
    <location>
        <begin position="577"/>
        <end position="587"/>
    </location>
</feature>
<dbReference type="EMBL" id="QEFB01000013">
    <property type="protein sequence ID" value="PWC06262.1"/>
    <property type="molecule type" value="Genomic_DNA"/>
</dbReference>
<dbReference type="InterPro" id="IPR049453">
    <property type="entry name" value="Memb_transporter_dom"/>
</dbReference>
<feature type="transmembrane region" description="Helical" evidence="6">
    <location>
        <begin position="110"/>
        <end position="128"/>
    </location>
</feature>
<comment type="subcellular location">
    <subcellularLocation>
        <location evidence="1">Membrane</location>
        <topology evidence="1">Multi-pass membrane protein</topology>
    </subcellularLocation>
</comment>
<proteinExistence type="predicted"/>
<protein>
    <recommendedName>
        <fullName evidence="7">Integral membrane bound transporter domain-containing protein</fullName>
    </recommendedName>
</protein>
<feature type="transmembrane region" description="Helical" evidence="6">
    <location>
        <begin position="135"/>
        <end position="154"/>
    </location>
</feature>
<feature type="transmembrane region" description="Helical" evidence="6">
    <location>
        <begin position="32"/>
        <end position="51"/>
    </location>
</feature>
<evidence type="ECO:0000256" key="5">
    <source>
        <dbReference type="SAM" id="MobiDB-lite"/>
    </source>
</evidence>
<dbReference type="Proteomes" id="UP000244962">
    <property type="component" value="Unassembled WGS sequence"/>
</dbReference>
<keyword evidence="9" id="KW-1185">Reference proteome</keyword>
<feature type="region of interest" description="Disordered" evidence="5">
    <location>
        <begin position="261"/>
        <end position="284"/>
    </location>
</feature>
<sequence>MNASRNNTRGGPAQGAGGTEGSTRPKARHPKGSPVVIILMIIVVLPSVLLADAWGAGAAGIIGGLTGMFSLVVFMGGPLRPDLRVIAVMGPLLVFAAVVPRLVAEASRPAAIALVVVLIFVAALLPLIGPRFANAGMGLGMTTVFGYGYAPAGGADHRQVIVAAVAGVAVALLLRVLMGISDPSKPTREQVANVLVADDPGAATATAFGTWLSDGRQRWLADALEGASRYRLAMHTAGLSDAGGSADTEIRARAHTLAEQLKSKPGRKNKPVTTSSSSSASVVTGSPLAEAASALDVVEQAMRDHDTSPVTLDRDRRHQLQDAVLHPSARLRSIQVRHALRTALAILLMLLITSRLDRGDPLVSTVLLATFGIMQASWNDTATKARNKIIGLVAGSLTVALVLLFVPSRYLTLVAVVALCLGLWFIATRPALGNAFMVIVSVGFNSVTRDLNPVNLLAQYVGLTAAAVLIGWVLGFVVIPAFRPAPLRQRIETATEATAAAIRASSNGTGPPGPEVLALFRDATRMQDELVPDRDRLDDRQLQELDTLRSGLRDLTALADATELTSGELDHVLRALSPDDRGGRAKQGDTVPETSGAAPSSTLWDLAQQTGSAERDLLRTLPVSA</sequence>
<keyword evidence="3 6" id="KW-1133">Transmembrane helix</keyword>
<comment type="caution">
    <text evidence="8">The sequence shown here is derived from an EMBL/GenBank/DDBJ whole genome shotgun (WGS) entry which is preliminary data.</text>
</comment>
<keyword evidence="4 6" id="KW-0472">Membrane</keyword>
<dbReference type="RefSeq" id="WP_108963294.1">
    <property type="nucleotide sequence ID" value="NZ_QEFB01000013.1"/>
</dbReference>
<evidence type="ECO:0000313" key="9">
    <source>
        <dbReference type="Proteomes" id="UP000244962"/>
    </source>
</evidence>
<feature type="transmembrane region" description="Helical" evidence="6">
    <location>
        <begin position="385"/>
        <end position="404"/>
    </location>
</feature>
<feature type="compositionally biased region" description="Low complexity" evidence="5">
    <location>
        <begin position="272"/>
        <end position="284"/>
    </location>
</feature>
<evidence type="ECO:0000313" key="8">
    <source>
        <dbReference type="EMBL" id="PWC06262.1"/>
    </source>
</evidence>
<name>A0A2U1TBI6_9MICO</name>
<keyword evidence="2 6" id="KW-0812">Transmembrane</keyword>
<reference evidence="9" key="1">
    <citation type="submission" date="2018-04" db="EMBL/GenBank/DDBJ databases">
        <authorList>
            <person name="Liu S."/>
            <person name="Wang Z."/>
            <person name="Li J."/>
        </authorList>
    </citation>
    <scope>NUCLEOTIDE SEQUENCE [LARGE SCALE GENOMIC DNA]</scope>
    <source>
        <strain evidence="9">622</strain>
    </source>
</reference>
<feature type="transmembrane region" description="Helical" evidence="6">
    <location>
        <begin position="57"/>
        <end position="76"/>
    </location>
</feature>
<gene>
    <name evidence="8" type="ORF">DF223_11690</name>
</gene>
<feature type="domain" description="Integral membrane bound transporter" evidence="7">
    <location>
        <begin position="363"/>
        <end position="473"/>
    </location>
</feature>
<evidence type="ECO:0000259" key="7">
    <source>
        <dbReference type="Pfam" id="PF13515"/>
    </source>
</evidence>
<feature type="transmembrane region" description="Helical" evidence="6">
    <location>
        <begin position="431"/>
        <end position="448"/>
    </location>
</feature>
<feature type="transmembrane region" description="Helical" evidence="6">
    <location>
        <begin position="460"/>
        <end position="482"/>
    </location>
</feature>
<evidence type="ECO:0000256" key="4">
    <source>
        <dbReference type="ARBA" id="ARBA00023136"/>
    </source>
</evidence>
<dbReference type="Pfam" id="PF13515">
    <property type="entry name" value="FUSC_2"/>
    <property type="match status" value="1"/>
</dbReference>
<feature type="transmembrane region" description="Helical" evidence="6">
    <location>
        <begin position="83"/>
        <end position="104"/>
    </location>
</feature>
<evidence type="ECO:0000256" key="6">
    <source>
        <dbReference type="SAM" id="Phobius"/>
    </source>
</evidence>
<evidence type="ECO:0000256" key="2">
    <source>
        <dbReference type="ARBA" id="ARBA00022692"/>
    </source>
</evidence>
<evidence type="ECO:0000256" key="1">
    <source>
        <dbReference type="ARBA" id="ARBA00004141"/>
    </source>
</evidence>